<reference evidence="2" key="2">
    <citation type="submission" date="2021-04" db="EMBL/GenBank/DDBJ databases">
        <title>Genome-wide patterns of bracovirus chromosomal integration into multiple host tissues during parasitism.</title>
        <authorList>
            <person name="Chebbi M.A.C."/>
        </authorList>
    </citation>
    <scope>NUCLEOTIDE SEQUENCE</scope>
    <source>
        <tissue evidence="2">Whole body</tissue>
    </source>
</reference>
<sequence>MSELFGIFCSLLLLSALEFTPSESLPHRQTRQIPDLNKGMDAFKNMAGSIPGADMFAKVPEMANEFVKKAQEMGDQFMKPRSRRDTQSQELNLHRVARQIPGFDQAISAMKSAGESFIQTGSDIISKAPEVAGEFMNKAQQMGSQFMNPSG</sequence>
<evidence type="ECO:0000313" key="2">
    <source>
        <dbReference type="EMBL" id="KAG8041781.1"/>
    </source>
</evidence>
<dbReference type="EMBL" id="JAAOIC020000006">
    <property type="protein sequence ID" value="KAG8041781.1"/>
    <property type="molecule type" value="Genomic_DNA"/>
</dbReference>
<accession>A0A8J5RI33</accession>
<keyword evidence="1" id="KW-0732">Signal</keyword>
<comment type="caution">
    <text evidence="2">The sequence shown here is derived from an EMBL/GenBank/DDBJ whole genome shotgun (WGS) entry which is preliminary data.</text>
</comment>
<feature type="chain" id="PRO_5035172903" evidence="1">
    <location>
        <begin position="25"/>
        <end position="151"/>
    </location>
</feature>
<organism evidence="2 3">
    <name type="scientific">Cotesia typhae</name>
    <dbReference type="NCBI Taxonomy" id="2053667"/>
    <lineage>
        <taxon>Eukaryota</taxon>
        <taxon>Metazoa</taxon>
        <taxon>Ecdysozoa</taxon>
        <taxon>Arthropoda</taxon>
        <taxon>Hexapoda</taxon>
        <taxon>Insecta</taxon>
        <taxon>Pterygota</taxon>
        <taxon>Neoptera</taxon>
        <taxon>Endopterygota</taxon>
        <taxon>Hymenoptera</taxon>
        <taxon>Apocrita</taxon>
        <taxon>Ichneumonoidea</taxon>
        <taxon>Braconidae</taxon>
        <taxon>Microgastrinae</taxon>
        <taxon>Cotesia</taxon>
    </lineage>
</organism>
<keyword evidence="3" id="KW-1185">Reference proteome</keyword>
<dbReference type="AlphaFoldDB" id="A0A8J5RI33"/>
<dbReference type="OrthoDB" id="7684595at2759"/>
<gene>
    <name evidence="2" type="ORF">G9C98_007085</name>
</gene>
<dbReference type="Proteomes" id="UP000729913">
    <property type="component" value="Unassembled WGS sequence"/>
</dbReference>
<evidence type="ECO:0000256" key="1">
    <source>
        <dbReference type="SAM" id="SignalP"/>
    </source>
</evidence>
<protein>
    <submittedName>
        <fullName evidence="2">Uncharacterized protein</fullName>
    </submittedName>
</protein>
<feature type="signal peptide" evidence="1">
    <location>
        <begin position="1"/>
        <end position="24"/>
    </location>
</feature>
<proteinExistence type="predicted"/>
<evidence type="ECO:0000313" key="3">
    <source>
        <dbReference type="Proteomes" id="UP000729913"/>
    </source>
</evidence>
<reference evidence="2" key="1">
    <citation type="submission" date="2020-03" db="EMBL/GenBank/DDBJ databases">
        <authorList>
            <person name="Chebbi M.A."/>
            <person name="Drezen J.M."/>
        </authorList>
    </citation>
    <scope>NUCLEOTIDE SEQUENCE</scope>
    <source>
        <tissue evidence="2">Whole body</tissue>
    </source>
</reference>
<name>A0A8J5RI33_9HYME</name>